<comment type="subunit">
    <text evidence="2">Homodimer.</text>
</comment>
<evidence type="ECO:0000256" key="5">
    <source>
        <dbReference type="ARBA" id="ARBA00022833"/>
    </source>
</evidence>
<feature type="region of interest" description="Disordered" evidence="11">
    <location>
        <begin position="371"/>
        <end position="418"/>
    </location>
</feature>
<dbReference type="GO" id="GO:0003677">
    <property type="term" value="F:DNA binding"/>
    <property type="evidence" value="ECO:0007669"/>
    <property type="project" value="UniProtKB-KW"/>
</dbReference>
<dbReference type="GO" id="GO:0009791">
    <property type="term" value="P:post-embryonic development"/>
    <property type="evidence" value="ECO:0007669"/>
    <property type="project" value="UniProtKB-ARBA"/>
</dbReference>
<gene>
    <name evidence="13" type="ORF">LITE_LOCUS51978</name>
</gene>
<evidence type="ECO:0000256" key="11">
    <source>
        <dbReference type="SAM" id="MobiDB-lite"/>
    </source>
</evidence>
<protein>
    <recommendedName>
        <fullName evidence="12">BED-type domain-containing protein</fullName>
    </recommendedName>
</protein>
<keyword evidence="9" id="KW-0539">Nucleus</keyword>
<dbReference type="Pfam" id="PF14372">
    <property type="entry name" value="hAT-like_RNase-H"/>
    <property type="match status" value="2"/>
</dbReference>
<dbReference type="EMBL" id="CAMGYJ010000011">
    <property type="protein sequence ID" value="CAI0629365.1"/>
    <property type="molecule type" value="Genomic_DNA"/>
</dbReference>
<dbReference type="InterPro" id="IPR025525">
    <property type="entry name" value="hAT-like_transposase_RNase-H"/>
</dbReference>
<dbReference type="InterPro" id="IPR052035">
    <property type="entry name" value="ZnF_BED_domain_contain"/>
</dbReference>
<dbReference type="InterPro" id="IPR036236">
    <property type="entry name" value="Znf_C2H2_sf"/>
</dbReference>
<comment type="caution">
    <text evidence="13">The sequence shown here is derived from an EMBL/GenBank/DDBJ whole genome shotgun (WGS) entry which is preliminary data.</text>
</comment>
<dbReference type="InterPro" id="IPR008906">
    <property type="entry name" value="HATC_C_dom"/>
</dbReference>
<evidence type="ECO:0000256" key="2">
    <source>
        <dbReference type="ARBA" id="ARBA00011738"/>
    </source>
</evidence>
<evidence type="ECO:0000256" key="9">
    <source>
        <dbReference type="ARBA" id="ARBA00023242"/>
    </source>
</evidence>
<evidence type="ECO:0000313" key="13">
    <source>
        <dbReference type="EMBL" id="CAI0629365.1"/>
    </source>
</evidence>
<organism evidence="13 14">
    <name type="scientific">Linum tenue</name>
    <dbReference type="NCBI Taxonomy" id="586396"/>
    <lineage>
        <taxon>Eukaryota</taxon>
        <taxon>Viridiplantae</taxon>
        <taxon>Streptophyta</taxon>
        <taxon>Embryophyta</taxon>
        <taxon>Tracheophyta</taxon>
        <taxon>Spermatophyta</taxon>
        <taxon>Magnoliopsida</taxon>
        <taxon>eudicotyledons</taxon>
        <taxon>Gunneridae</taxon>
        <taxon>Pentapetalae</taxon>
        <taxon>rosids</taxon>
        <taxon>fabids</taxon>
        <taxon>Malpighiales</taxon>
        <taxon>Linaceae</taxon>
        <taxon>Linum</taxon>
    </lineage>
</organism>
<keyword evidence="3" id="KW-0479">Metal-binding</keyword>
<dbReference type="SMART" id="SM00614">
    <property type="entry name" value="ZnF_BED"/>
    <property type="match status" value="1"/>
</dbReference>
<keyword evidence="7" id="KW-0238">DNA-binding</keyword>
<name>A0AAV0SA01_9ROSI</name>
<keyword evidence="6" id="KW-0805">Transcription regulation</keyword>
<comment type="subcellular location">
    <subcellularLocation>
        <location evidence="1">Nucleus</location>
    </subcellularLocation>
</comment>
<dbReference type="GO" id="GO:0008270">
    <property type="term" value="F:zinc ion binding"/>
    <property type="evidence" value="ECO:0007669"/>
    <property type="project" value="UniProtKB-KW"/>
</dbReference>
<dbReference type="Proteomes" id="UP001154282">
    <property type="component" value="Unassembled WGS sequence"/>
</dbReference>
<dbReference type="GO" id="GO:0046983">
    <property type="term" value="F:protein dimerization activity"/>
    <property type="evidence" value="ECO:0007669"/>
    <property type="project" value="InterPro"/>
</dbReference>
<keyword evidence="14" id="KW-1185">Reference proteome</keyword>
<dbReference type="PANTHER" id="PTHR46481:SF10">
    <property type="entry name" value="ZINC FINGER BED DOMAIN-CONTAINING PROTEIN 39"/>
    <property type="match status" value="1"/>
</dbReference>
<dbReference type="PANTHER" id="PTHR46481">
    <property type="entry name" value="ZINC FINGER BED DOMAIN-CONTAINING PROTEIN 4"/>
    <property type="match status" value="1"/>
</dbReference>
<feature type="domain" description="BED-type" evidence="12">
    <location>
        <begin position="314"/>
        <end position="372"/>
    </location>
</feature>
<dbReference type="AlphaFoldDB" id="A0AAV0SA01"/>
<dbReference type="SUPFAM" id="SSF57667">
    <property type="entry name" value="beta-beta-alpha zinc fingers"/>
    <property type="match status" value="1"/>
</dbReference>
<keyword evidence="8" id="KW-0804">Transcription</keyword>
<evidence type="ECO:0000256" key="10">
    <source>
        <dbReference type="PROSITE-ProRule" id="PRU00027"/>
    </source>
</evidence>
<sequence length="985" mass="110825">MEINSLVNRLSHLCIKNPHILNVHPFLGQCIPHPFTSMANDVLSAGRNIIQKIRDNITFIMASEWRVDMFFDLKVQLQVPGDAGLLFEKPSQWSTTYEMLQSAWDTKEVFSCLDTLIPEYGEADAPTTEDWNRVEIICSHLKSLVDATNSLASSPPCPAATLLLNAMCVRLQIAQFADSGDQFVRSFIDPMQGKMEEYWKQCGVALAIAVVMDPRYKMKLVEFSFPKIFGDESSSVYVKMVDDGVHELFAEYLSISPPPPSTSNYGCSQGGSVSEHGLADFDVESGFGEKMEIPEEKYELTPVEKNVKPARRRKTKSRVWNYFTVESVSSECKRAFCNTCRRSFAYSTVQENGSTKVAGTSHLKRHLEKGTCGATTGLDNNNEGDGDQTTPFTPSTRTRRTKANSASGASTGVSESRKRRYRSPAYTAVFNPDICRHDIARMIIMHDYPLDMVEHPGFQSFVQSLQPQFGAVSFKTIHGECVASYLSEKQKVTRLIDAMPGRVCLSLDMYMSRNSVGYVFITGHFTDSNWKTQKLILNVVLEPYPDSHNALSHAVACCLSDWRLESRLFSLTLNHPVPEAGLENLRSHLCVKNPLILNGQLLLGQCISQTFTAMVNDMLSAGRDIIKKIRDNMKYVTTSQNHVDIFVDLKRQLQVPGEVRLFLDDQSQWNTTYQMLVSASDLKEVFSCLDNVIPEYKLAPNMEDWKQVESICTYLKSLSDAMNLLVSSPCPPAITLFQEAFSIHAKIACAATSGDPFVCSFIKPMQDKIEKYWKECGLVLAISVVMDPRFKMKLVEFSFSKLFGEESPLYVKMVDDGLHELFDEYLTLPLPPSPAYSVDHGNVDRADEQNQGGNLSEYGLADFDMYIMETTSHQLKSEMDQYLDENLEGRSSNFDLLEWWKQKRSKYPTLSKMARDILSIPVSTASPELVYSTRPRELSPHARSETLEALVCTKDWLQHGLPEDFAGLDSLVVSDLSNPALKMEF</sequence>
<evidence type="ECO:0000313" key="14">
    <source>
        <dbReference type="Proteomes" id="UP001154282"/>
    </source>
</evidence>
<dbReference type="GO" id="GO:0005634">
    <property type="term" value="C:nucleus"/>
    <property type="evidence" value="ECO:0007669"/>
    <property type="project" value="UniProtKB-SubCell"/>
</dbReference>
<evidence type="ECO:0000256" key="8">
    <source>
        <dbReference type="ARBA" id="ARBA00023163"/>
    </source>
</evidence>
<evidence type="ECO:0000256" key="7">
    <source>
        <dbReference type="ARBA" id="ARBA00023125"/>
    </source>
</evidence>
<dbReference type="InterPro" id="IPR003656">
    <property type="entry name" value="Znf_BED"/>
</dbReference>
<dbReference type="PROSITE" id="PS50808">
    <property type="entry name" value="ZF_BED"/>
    <property type="match status" value="1"/>
</dbReference>
<feature type="compositionally biased region" description="Polar residues" evidence="11">
    <location>
        <begin position="403"/>
        <end position="414"/>
    </location>
</feature>
<evidence type="ECO:0000256" key="4">
    <source>
        <dbReference type="ARBA" id="ARBA00022771"/>
    </source>
</evidence>
<keyword evidence="5" id="KW-0862">Zinc</keyword>
<keyword evidence="4 10" id="KW-0863">Zinc-finger</keyword>
<evidence type="ECO:0000256" key="3">
    <source>
        <dbReference type="ARBA" id="ARBA00022723"/>
    </source>
</evidence>
<proteinExistence type="predicted"/>
<reference evidence="13" key="1">
    <citation type="submission" date="2022-08" db="EMBL/GenBank/DDBJ databases">
        <authorList>
            <person name="Gutierrez-Valencia J."/>
        </authorList>
    </citation>
    <scope>NUCLEOTIDE SEQUENCE</scope>
</reference>
<feature type="compositionally biased region" description="Polar residues" evidence="11">
    <location>
        <begin position="373"/>
        <end position="383"/>
    </location>
</feature>
<evidence type="ECO:0000259" key="12">
    <source>
        <dbReference type="PROSITE" id="PS50808"/>
    </source>
</evidence>
<accession>A0AAV0SA01</accession>
<dbReference type="InterPro" id="IPR012337">
    <property type="entry name" value="RNaseH-like_sf"/>
</dbReference>
<evidence type="ECO:0000256" key="6">
    <source>
        <dbReference type="ARBA" id="ARBA00023015"/>
    </source>
</evidence>
<evidence type="ECO:0000256" key="1">
    <source>
        <dbReference type="ARBA" id="ARBA00004123"/>
    </source>
</evidence>
<dbReference type="SUPFAM" id="SSF53098">
    <property type="entry name" value="Ribonuclease H-like"/>
    <property type="match status" value="2"/>
</dbReference>
<dbReference type="Pfam" id="PF05699">
    <property type="entry name" value="Dimer_Tnp_hAT"/>
    <property type="match status" value="1"/>
</dbReference>